<dbReference type="AlphaFoldDB" id="A0AAW7ZWD8"/>
<proteinExistence type="predicted"/>
<dbReference type="EMBL" id="JAUPXB010000001">
    <property type="protein sequence ID" value="MDO7923989.1"/>
    <property type="molecule type" value="Genomic_DNA"/>
</dbReference>
<protein>
    <submittedName>
        <fullName evidence="2">Phage tail protein</fullName>
    </submittedName>
</protein>
<organism evidence="2 3">
    <name type="scientific">Enterobacter asburiae</name>
    <dbReference type="NCBI Taxonomy" id="61645"/>
    <lineage>
        <taxon>Bacteria</taxon>
        <taxon>Pseudomonadati</taxon>
        <taxon>Pseudomonadota</taxon>
        <taxon>Gammaproteobacteria</taxon>
        <taxon>Enterobacterales</taxon>
        <taxon>Enterobacteriaceae</taxon>
        <taxon>Enterobacter</taxon>
        <taxon>Enterobacter cloacae complex</taxon>
    </lineage>
</organism>
<accession>A0AAW7ZWD8</accession>
<evidence type="ECO:0000313" key="3">
    <source>
        <dbReference type="Proteomes" id="UP001176432"/>
    </source>
</evidence>
<reference evidence="2" key="1">
    <citation type="submission" date="2023-07" db="EMBL/GenBank/DDBJ databases">
        <title>Isolates cultured from stool samples of acute diarrhea patients.</title>
        <authorList>
            <person name="Jiang S."/>
        </authorList>
    </citation>
    <scope>NUCLEOTIDE SEQUENCE</scope>
    <source>
        <strain evidence="2">L4424</strain>
    </source>
</reference>
<gene>
    <name evidence="2" type="ORF">Q5934_21340</name>
</gene>
<dbReference type="Gene3D" id="3.40.50.1110">
    <property type="entry name" value="SGNH hydrolase"/>
    <property type="match status" value="1"/>
</dbReference>
<dbReference type="InterPro" id="IPR036514">
    <property type="entry name" value="SGNH_hydro_sf"/>
</dbReference>
<evidence type="ECO:0000313" key="2">
    <source>
        <dbReference type="EMBL" id="MDO7923989.1"/>
    </source>
</evidence>
<dbReference type="SUPFAM" id="SSF52266">
    <property type="entry name" value="SGNH hydrolase"/>
    <property type="match status" value="1"/>
</dbReference>
<dbReference type="GO" id="GO:0016788">
    <property type="term" value="F:hydrolase activity, acting on ester bonds"/>
    <property type="evidence" value="ECO:0007669"/>
    <property type="project" value="UniProtKB-ARBA"/>
</dbReference>
<dbReference type="Pfam" id="PF18668">
    <property type="entry name" value="Tail_spike_N"/>
    <property type="match status" value="1"/>
</dbReference>
<dbReference type="InterPro" id="IPR040775">
    <property type="entry name" value="Tail_spike_N"/>
</dbReference>
<dbReference type="Gene3D" id="2.10.10.80">
    <property type="match status" value="1"/>
</dbReference>
<dbReference type="Proteomes" id="UP001176432">
    <property type="component" value="Unassembled WGS sequence"/>
</dbReference>
<dbReference type="RefSeq" id="WP_246917469.1">
    <property type="nucleotide sequence ID" value="NZ_CP083834.1"/>
</dbReference>
<feature type="domain" description="Tail spike TSP1/Gp66 N-terminal" evidence="1">
    <location>
        <begin position="65"/>
        <end position="123"/>
    </location>
</feature>
<comment type="caution">
    <text evidence="2">The sequence shown here is derived from an EMBL/GenBank/DDBJ whole genome shotgun (WGS) entry which is preliminary data.</text>
</comment>
<evidence type="ECO:0000259" key="1">
    <source>
        <dbReference type="Pfam" id="PF18668"/>
    </source>
</evidence>
<sequence>MATQPTQDAVPSESPRDLKFNAGKIDEFVTSENHVYVDRFGEEHRTIEGINYDANQAILNYGYITKDSFEDGSTISLANECLRWESNGEYYRWDGPLPKVVPPGSTPDSTGGIGKGKWVGVGDASLRAALAAPGGVSLVNGALSQQSLVLQSITKIPSYVNSNVVQAWRDSVASYGYVYFSNHSKSQMVYTVPSTAANASFLANSKVIIDKNVTLRFDSDLYSLFKSLQYEGEGTFEFTNLNFKTTGGETRYLAKQAILNRNPVRMKRVEWADCKVYSVNGDTFTAGGINNSSDSAAIFSLAANLTTGLFAPIAVGEHISAHIRMESQVATEIGLLLRCSAGWMMFYGAPGATQWSYRQKPVGGAVANGTPFSIPGNLLSYAPGKATIGVSLQAKNIALITMNGVGIRVPFDTSEVGDVYEVGFVALTASSSGVARVTGLCSYISNNGVHGKPPLHILIHGDSTAEDFISAFSSYIPQLMDGANGHRSYSIVNKAIAGQTMRQQLDLLKAQGPGDAYIVIMVAGTNEGQANQSGDYMAALVEEFVLYCNGLGRIPVWVEPWMWYSQSFIGGAGQPSANYDGVAELREAGKRKMMKYGNNVICVSTTHQLPAPLPEYFGTQYDPLLRDDIHQSQLGYRLYAEIICSAIIDWWSRVDFTPRSAVQWWAGTNVTVQTPSSLTGNSINVKLAATSFANGNTVLTLPRWCRPPVNKNIPVPFTADGISFGMAMATINASTGAITIVGSTTTSPTFYIDASW</sequence>
<dbReference type="CDD" id="cd00229">
    <property type="entry name" value="SGNH_hydrolase"/>
    <property type="match status" value="1"/>
</dbReference>
<name>A0AAW7ZWD8_ENTAS</name>